<keyword evidence="2" id="KW-1185">Reference proteome</keyword>
<name>A0A8J6J9R2_9FIRM</name>
<evidence type="ECO:0000313" key="1">
    <source>
        <dbReference type="EMBL" id="MBC5722503.1"/>
    </source>
</evidence>
<evidence type="ECO:0000313" key="2">
    <source>
        <dbReference type="Proteomes" id="UP000628736"/>
    </source>
</evidence>
<dbReference type="EMBL" id="JACOPO010000003">
    <property type="protein sequence ID" value="MBC5722503.1"/>
    <property type="molecule type" value="Genomic_DNA"/>
</dbReference>
<organism evidence="1 2">
    <name type="scientific">Flintibacter hominis</name>
    <dbReference type="NCBI Taxonomy" id="2763048"/>
    <lineage>
        <taxon>Bacteria</taxon>
        <taxon>Bacillati</taxon>
        <taxon>Bacillota</taxon>
        <taxon>Clostridia</taxon>
        <taxon>Eubacteriales</taxon>
        <taxon>Flintibacter</taxon>
    </lineage>
</organism>
<sequence>MPEKVVPGPVCEDRSIREAVCIHTKKIFDSCKDKDCIEDIRVYPTRSSQAVIDRAQSVKAGTAELLYAYIDVEPINFNRGFYTVDVRYFYRITADAFVGAARPVEVTGLAIFDKRVVLFGSEGSSKIFSTGVVGEGPEIQNLPQTNLPSAVVEAVDPIILNLKLMDACNCHCCDNSYLDIPPAITAVFQEDLIVDGDIHRMFVTLGQFSIIRLERDTQLLIPVYDYCLPEKECTCGCGCECQEDPCEMFRKVQFPFNEFFPPNSIQSKGNTTYQEVRSGCCS</sequence>
<dbReference type="Proteomes" id="UP000628736">
    <property type="component" value="Unassembled WGS sequence"/>
</dbReference>
<dbReference type="RefSeq" id="WP_186852606.1">
    <property type="nucleotide sequence ID" value="NZ_JACOPO010000003.1"/>
</dbReference>
<protein>
    <submittedName>
        <fullName evidence="1">Uncharacterized protein</fullName>
    </submittedName>
</protein>
<comment type="caution">
    <text evidence="1">The sequence shown here is derived from an EMBL/GenBank/DDBJ whole genome shotgun (WGS) entry which is preliminary data.</text>
</comment>
<dbReference type="AlphaFoldDB" id="A0A8J6J9R2"/>
<gene>
    <name evidence="1" type="ORF">H8S11_06735</name>
</gene>
<proteinExistence type="predicted"/>
<reference evidence="1" key="1">
    <citation type="submission" date="2020-08" db="EMBL/GenBank/DDBJ databases">
        <title>Genome public.</title>
        <authorList>
            <person name="Liu C."/>
            <person name="Sun Q."/>
        </authorList>
    </citation>
    <scope>NUCLEOTIDE SEQUENCE</scope>
    <source>
        <strain evidence="1">NSJ-23</strain>
    </source>
</reference>
<accession>A0A8J6J9R2</accession>